<dbReference type="InterPro" id="IPR013922">
    <property type="entry name" value="Cyclin_PHO80-like"/>
</dbReference>
<sequence>MAHIRCQTLKATPHPYSQAFLKRSRRCATQSDAPAVVPSSKTSLLRSPGFAAADLAPFIALFLWRRVPAWQVAREFHNARQLPFRAFCRSVLARSRLSLSTTLVGLMYFQRLSAALARQAPRQEDLSLRLVFLVSMLLANKFSDDDRLSNNAWSKCAGNIPVEALNAAERLALSALGYSLAVSEEAYADWLRIVEHASQLLCSPNRPDLTLFVPDLAEDFV</sequence>
<dbReference type="PANTHER" id="PTHR15615">
    <property type="match status" value="1"/>
</dbReference>
<keyword evidence="2" id="KW-1185">Reference proteome</keyword>
<dbReference type="GO" id="GO:0000307">
    <property type="term" value="C:cyclin-dependent protein kinase holoenzyme complex"/>
    <property type="evidence" value="ECO:0007669"/>
    <property type="project" value="TreeGrafter"/>
</dbReference>
<dbReference type="GO" id="GO:0005634">
    <property type="term" value="C:nucleus"/>
    <property type="evidence" value="ECO:0007669"/>
    <property type="project" value="TreeGrafter"/>
</dbReference>
<protein>
    <submittedName>
        <fullName evidence="1">Uncharacterized protein</fullName>
    </submittedName>
</protein>
<dbReference type="InterPro" id="IPR036915">
    <property type="entry name" value="Cyclin-like_sf"/>
</dbReference>
<name>A0A4P9WA66_9FUNG</name>
<proteinExistence type="predicted"/>
<dbReference type="PANTHER" id="PTHR15615:SF27">
    <property type="entry name" value="PHO85 CYCLIN CLG1"/>
    <property type="match status" value="1"/>
</dbReference>
<dbReference type="CDD" id="cd20557">
    <property type="entry name" value="CYCLIN_ScPCL1-like"/>
    <property type="match status" value="1"/>
</dbReference>
<gene>
    <name evidence="1" type="ORF">BDK51DRAFT_38643</name>
</gene>
<dbReference type="SUPFAM" id="SSF47954">
    <property type="entry name" value="Cyclin-like"/>
    <property type="match status" value="1"/>
</dbReference>
<evidence type="ECO:0000313" key="2">
    <source>
        <dbReference type="Proteomes" id="UP000269721"/>
    </source>
</evidence>
<accession>A0A4P9WA66</accession>
<evidence type="ECO:0000313" key="1">
    <source>
        <dbReference type="EMBL" id="RKO88425.1"/>
    </source>
</evidence>
<dbReference type="AlphaFoldDB" id="A0A4P9WA66"/>
<dbReference type="Proteomes" id="UP000269721">
    <property type="component" value="Unassembled WGS sequence"/>
</dbReference>
<dbReference type="OrthoDB" id="244495at2759"/>
<dbReference type="Gene3D" id="1.10.472.10">
    <property type="entry name" value="Cyclin-like"/>
    <property type="match status" value="1"/>
</dbReference>
<dbReference type="EMBL" id="KZ996723">
    <property type="protein sequence ID" value="RKO88425.1"/>
    <property type="molecule type" value="Genomic_DNA"/>
</dbReference>
<dbReference type="GO" id="GO:0019901">
    <property type="term" value="F:protein kinase binding"/>
    <property type="evidence" value="ECO:0007669"/>
    <property type="project" value="InterPro"/>
</dbReference>
<reference evidence="2" key="1">
    <citation type="journal article" date="2018" name="Nat. Microbiol.">
        <title>Leveraging single-cell genomics to expand the fungal tree of life.</title>
        <authorList>
            <person name="Ahrendt S.R."/>
            <person name="Quandt C.A."/>
            <person name="Ciobanu D."/>
            <person name="Clum A."/>
            <person name="Salamov A."/>
            <person name="Andreopoulos B."/>
            <person name="Cheng J.F."/>
            <person name="Woyke T."/>
            <person name="Pelin A."/>
            <person name="Henrissat B."/>
            <person name="Reynolds N.K."/>
            <person name="Benny G.L."/>
            <person name="Smith M.E."/>
            <person name="James T.Y."/>
            <person name="Grigoriev I.V."/>
        </authorList>
    </citation>
    <scope>NUCLEOTIDE SEQUENCE [LARGE SCALE GENOMIC DNA]</scope>
</reference>
<organism evidence="1 2">
    <name type="scientific">Blyttiomyces helicus</name>
    <dbReference type="NCBI Taxonomy" id="388810"/>
    <lineage>
        <taxon>Eukaryota</taxon>
        <taxon>Fungi</taxon>
        <taxon>Fungi incertae sedis</taxon>
        <taxon>Chytridiomycota</taxon>
        <taxon>Chytridiomycota incertae sedis</taxon>
        <taxon>Chytridiomycetes</taxon>
        <taxon>Chytridiomycetes incertae sedis</taxon>
        <taxon>Blyttiomyces</taxon>
    </lineage>
</organism>
<dbReference type="GO" id="GO:0016538">
    <property type="term" value="F:cyclin-dependent protein serine/threonine kinase regulator activity"/>
    <property type="evidence" value="ECO:0007669"/>
    <property type="project" value="TreeGrafter"/>
</dbReference>